<dbReference type="GO" id="GO:0004222">
    <property type="term" value="F:metalloendopeptidase activity"/>
    <property type="evidence" value="ECO:0007669"/>
    <property type="project" value="TreeGrafter"/>
</dbReference>
<dbReference type="InterPro" id="IPR011055">
    <property type="entry name" value="Dup_hybrid_motif"/>
</dbReference>
<gene>
    <name evidence="9" type="ORF">HJG44_06105</name>
</gene>
<evidence type="ECO:0000256" key="7">
    <source>
        <dbReference type="SAM" id="MobiDB-lite"/>
    </source>
</evidence>
<evidence type="ECO:0000256" key="5">
    <source>
        <dbReference type="ARBA" id="ARBA00022833"/>
    </source>
</evidence>
<dbReference type="RefSeq" id="WP_174873171.1">
    <property type="nucleotide sequence ID" value="NZ_JABEPP010000002.1"/>
</dbReference>
<dbReference type="EMBL" id="JABEPP010000002">
    <property type="protein sequence ID" value="NNM71967.1"/>
    <property type="molecule type" value="Genomic_DNA"/>
</dbReference>
<dbReference type="SUPFAM" id="SSF51261">
    <property type="entry name" value="Duplicated hybrid motif"/>
    <property type="match status" value="1"/>
</dbReference>
<evidence type="ECO:0000313" key="10">
    <source>
        <dbReference type="Proteomes" id="UP000564885"/>
    </source>
</evidence>
<comment type="caution">
    <text evidence="9">The sequence shown here is derived from an EMBL/GenBank/DDBJ whole genome shotgun (WGS) entry which is preliminary data.</text>
</comment>
<evidence type="ECO:0000313" key="9">
    <source>
        <dbReference type="EMBL" id="NNM71967.1"/>
    </source>
</evidence>
<dbReference type="PANTHER" id="PTHR21666:SF288">
    <property type="entry name" value="CELL DIVISION PROTEIN YTFB"/>
    <property type="match status" value="1"/>
</dbReference>
<name>A0A849I7G4_9HYPH</name>
<evidence type="ECO:0000256" key="2">
    <source>
        <dbReference type="ARBA" id="ARBA00022670"/>
    </source>
</evidence>
<evidence type="ECO:0000256" key="1">
    <source>
        <dbReference type="ARBA" id="ARBA00001947"/>
    </source>
</evidence>
<accession>A0A849I7G4</accession>
<dbReference type="AlphaFoldDB" id="A0A849I7G4"/>
<dbReference type="Proteomes" id="UP000564885">
    <property type="component" value="Unassembled WGS sequence"/>
</dbReference>
<keyword evidence="6" id="KW-0482">Metalloprotease</keyword>
<dbReference type="Gene3D" id="2.70.70.10">
    <property type="entry name" value="Glucose Permease (Domain IIA)"/>
    <property type="match status" value="1"/>
</dbReference>
<organism evidence="9 10">
    <name type="scientific">Enterovirga aerilata</name>
    <dbReference type="NCBI Taxonomy" id="2730920"/>
    <lineage>
        <taxon>Bacteria</taxon>
        <taxon>Pseudomonadati</taxon>
        <taxon>Pseudomonadota</taxon>
        <taxon>Alphaproteobacteria</taxon>
        <taxon>Hyphomicrobiales</taxon>
        <taxon>Methylobacteriaceae</taxon>
        <taxon>Enterovirga</taxon>
    </lineage>
</organism>
<dbReference type="GO" id="GO:0006508">
    <property type="term" value="P:proteolysis"/>
    <property type="evidence" value="ECO:0007669"/>
    <property type="project" value="UniProtKB-KW"/>
</dbReference>
<dbReference type="InterPro" id="IPR050570">
    <property type="entry name" value="Cell_wall_metabolism_enzyme"/>
</dbReference>
<evidence type="ECO:0000256" key="6">
    <source>
        <dbReference type="ARBA" id="ARBA00023049"/>
    </source>
</evidence>
<feature type="compositionally biased region" description="Basic and acidic residues" evidence="7">
    <location>
        <begin position="163"/>
        <end position="182"/>
    </location>
</feature>
<dbReference type="Pfam" id="PF01551">
    <property type="entry name" value="Peptidase_M23"/>
    <property type="match status" value="1"/>
</dbReference>
<dbReference type="PANTHER" id="PTHR21666">
    <property type="entry name" value="PEPTIDASE-RELATED"/>
    <property type="match status" value="1"/>
</dbReference>
<evidence type="ECO:0000256" key="4">
    <source>
        <dbReference type="ARBA" id="ARBA00022801"/>
    </source>
</evidence>
<dbReference type="GO" id="GO:0046872">
    <property type="term" value="F:metal ion binding"/>
    <property type="evidence" value="ECO:0007669"/>
    <property type="project" value="UniProtKB-KW"/>
</dbReference>
<reference evidence="9 10" key="1">
    <citation type="submission" date="2020-04" db="EMBL/GenBank/DDBJ databases">
        <title>Enterovirga sp. isolate from soil.</title>
        <authorList>
            <person name="Chea S."/>
            <person name="Kim D.-U."/>
        </authorList>
    </citation>
    <scope>NUCLEOTIDE SEQUENCE [LARGE SCALE GENOMIC DNA]</scope>
    <source>
        <strain evidence="9 10">DB1703</strain>
    </source>
</reference>
<keyword evidence="5" id="KW-0862">Zinc</keyword>
<keyword evidence="3" id="KW-0479">Metal-binding</keyword>
<evidence type="ECO:0000256" key="3">
    <source>
        <dbReference type="ARBA" id="ARBA00022723"/>
    </source>
</evidence>
<comment type="cofactor">
    <cofactor evidence="1">
        <name>Zn(2+)</name>
        <dbReference type="ChEBI" id="CHEBI:29105"/>
    </cofactor>
</comment>
<keyword evidence="4" id="KW-0378">Hydrolase</keyword>
<keyword evidence="2" id="KW-0645">Protease</keyword>
<keyword evidence="10" id="KW-1185">Reference proteome</keyword>
<sequence length="413" mass="44087">MRPHASPVHRHAHRPAPAPGTVLLSRRALLTAGFLATSALAWAAATTWYIASRDELAQRVFVRETEMRFAYEDRIAQLSARLEREVTGNMVERRSFEARIAAVAARQAEIESRQAWLRAAAEQAGLTAASPALTVAAGMPERSARRVPAGEEARPAPLLDFGLRLRDGRGEGPRPESPRDRLSALERKLEATAAEEAEISKTVGRIARQRLVRLRSALDATGLDLAGSPSPERDIGGPLVPVDVKPGSGPLGFLLSDLGSSLAEIRRLDALARTLPLGQPLAGEVEQTSGFGTRFDPFTRGPALHTGLDFRAEPGTPARATGDGRVVSAEYSGGYGNMVELDHGNGVTTRYGHLMSIAVTPGQRVQAGQIVGLTGSTGRSTGPHLHYETRVGGEPVNPVRFIEAGRLSGRLNG</sequence>
<feature type="region of interest" description="Disordered" evidence="7">
    <location>
        <begin position="158"/>
        <end position="182"/>
    </location>
</feature>
<dbReference type="InterPro" id="IPR016047">
    <property type="entry name" value="M23ase_b-sheet_dom"/>
</dbReference>
<evidence type="ECO:0000259" key="8">
    <source>
        <dbReference type="Pfam" id="PF01551"/>
    </source>
</evidence>
<protein>
    <submittedName>
        <fullName evidence="9">M23 family metallopeptidase</fullName>
    </submittedName>
</protein>
<dbReference type="CDD" id="cd12797">
    <property type="entry name" value="M23_peptidase"/>
    <property type="match status" value="1"/>
</dbReference>
<dbReference type="FunFam" id="2.70.70.10:FF:000006">
    <property type="entry name" value="M23 family peptidase"/>
    <property type="match status" value="1"/>
</dbReference>
<proteinExistence type="predicted"/>
<feature type="domain" description="M23ase beta-sheet core" evidence="8">
    <location>
        <begin position="304"/>
        <end position="398"/>
    </location>
</feature>